<dbReference type="RefSeq" id="WP_155035605.1">
    <property type="nucleotide sequence ID" value="NZ_JAYMMG010000013.1"/>
</dbReference>
<proteinExistence type="inferred from homology"/>
<dbReference type="OrthoDB" id="9806954at2"/>
<keyword evidence="13" id="KW-1185">Reference proteome</keyword>
<evidence type="ECO:0000256" key="1">
    <source>
        <dbReference type="ARBA" id="ARBA00003618"/>
    </source>
</evidence>
<dbReference type="NCBIfam" id="TIGR00634">
    <property type="entry name" value="recN"/>
    <property type="match status" value="1"/>
</dbReference>
<dbReference type="AlphaFoldDB" id="A0A7K1GLD4"/>
<evidence type="ECO:0000256" key="5">
    <source>
        <dbReference type="ARBA" id="ARBA00022763"/>
    </source>
</evidence>
<evidence type="ECO:0000259" key="11">
    <source>
        <dbReference type="Pfam" id="PF02463"/>
    </source>
</evidence>
<comment type="similarity">
    <text evidence="2 9">Belongs to the RecN family.</text>
</comment>
<dbReference type="InterPro" id="IPR003395">
    <property type="entry name" value="RecF/RecN/SMC_N"/>
</dbReference>
<dbReference type="SUPFAM" id="SSF52540">
    <property type="entry name" value="P-loop containing nucleoside triphosphate hydrolases"/>
    <property type="match status" value="1"/>
</dbReference>
<keyword evidence="10" id="KW-0175">Coiled coil</keyword>
<sequence length="551" mass="61909">MLSLLTIKNFALIESLEQAFDEGFTIITGETGAGKSILLGALGLLQGKRADLASLKNKEEKCIVEGHFNLVNYNLEEVFDSLSVDYEEITIIRREILPSGKSRAFVNDSPVNLSDLQVLSSYLIDIHSQHQTGELSDENYQLQIIDIIADNHSLLEEYSTTLKEYKQRVNELADYIELQSSLVKEQDYNNFLLQELEEANLTSLNQVVLEQEYEKLNNVEHVRESFTHASSLFTEEQVGVISNLREIRTLLQKISGLDAEYKELTDRVISVDIEVSDIANDLESLIESVISDPEQMTLINERLQLLYALQKKHQVSTVEELLKIEEELSSKVFKANSLEEQIEKAQKDIKRLEDRLSVLANNISTARKDVIPSLQKQLIDILSLVGMPASRFRFKFIEAAHFLSNGKDQIQLMFSANKGSDFGLLKKVASGGEMSRIMLAIKSVLAVYSNLPTIIFDEIDTGVSGEVADKMGNIMRDMSSKMQVFAITHLPQIACKGNTHFKVFKSEDKGGTISQLVELKDDKRVNEIAQMLSGADISESAILHAKELLQK</sequence>
<dbReference type="GO" id="GO:0006281">
    <property type="term" value="P:DNA repair"/>
    <property type="evidence" value="ECO:0007669"/>
    <property type="project" value="UniProtKB-KW"/>
</dbReference>
<evidence type="ECO:0000256" key="8">
    <source>
        <dbReference type="ARBA" id="ARBA00033408"/>
    </source>
</evidence>
<name>A0A7K1GLD4_9FLAO</name>
<protein>
    <recommendedName>
        <fullName evidence="3 9">DNA repair protein RecN</fullName>
    </recommendedName>
    <alternativeName>
        <fullName evidence="8 9">Recombination protein N</fullName>
    </alternativeName>
</protein>
<comment type="caution">
    <text evidence="12">The sequence shown here is derived from an EMBL/GenBank/DDBJ whole genome shotgun (WGS) entry which is preliminary data.</text>
</comment>
<dbReference type="Pfam" id="PF02463">
    <property type="entry name" value="SMC_N"/>
    <property type="match status" value="1"/>
</dbReference>
<dbReference type="EMBL" id="WMJY01000011">
    <property type="protein sequence ID" value="MTH29608.1"/>
    <property type="molecule type" value="Genomic_DNA"/>
</dbReference>
<evidence type="ECO:0000256" key="3">
    <source>
        <dbReference type="ARBA" id="ARBA00021315"/>
    </source>
</evidence>
<dbReference type="PIRSF" id="PIRSF003128">
    <property type="entry name" value="RecN"/>
    <property type="match status" value="1"/>
</dbReference>
<dbReference type="GO" id="GO:0043590">
    <property type="term" value="C:bacterial nucleoid"/>
    <property type="evidence" value="ECO:0007669"/>
    <property type="project" value="TreeGrafter"/>
</dbReference>
<dbReference type="GO" id="GO:0006310">
    <property type="term" value="P:DNA recombination"/>
    <property type="evidence" value="ECO:0007669"/>
    <property type="project" value="InterPro"/>
</dbReference>
<keyword evidence="5 9" id="KW-0227">DNA damage</keyword>
<dbReference type="CDD" id="cd03241">
    <property type="entry name" value="ABC_RecN"/>
    <property type="match status" value="1"/>
</dbReference>
<gene>
    <name evidence="12" type="primary">recN</name>
    <name evidence="12" type="ORF">GJV77_06680</name>
</gene>
<dbReference type="GO" id="GO:0005524">
    <property type="term" value="F:ATP binding"/>
    <property type="evidence" value="ECO:0007669"/>
    <property type="project" value="UniProtKB-KW"/>
</dbReference>
<evidence type="ECO:0000256" key="6">
    <source>
        <dbReference type="ARBA" id="ARBA00022840"/>
    </source>
</evidence>
<evidence type="ECO:0000313" key="13">
    <source>
        <dbReference type="Proteomes" id="UP000488936"/>
    </source>
</evidence>
<dbReference type="Proteomes" id="UP000488936">
    <property type="component" value="Unassembled WGS sequence"/>
</dbReference>
<dbReference type="InterPro" id="IPR027417">
    <property type="entry name" value="P-loop_NTPase"/>
</dbReference>
<evidence type="ECO:0000256" key="2">
    <source>
        <dbReference type="ARBA" id="ARBA00009441"/>
    </source>
</evidence>
<evidence type="ECO:0000256" key="9">
    <source>
        <dbReference type="PIRNR" id="PIRNR003128"/>
    </source>
</evidence>
<dbReference type="Gene3D" id="3.40.50.300">
    <property type="entry name" value="P-loop containing nucleotide triphosphate hydrolases"/>
    <property type="match status" value="2"/>
</dbReference>
<dbReference type="PANTHER" id="PTHR11059">
    <property type="entry name" value="DNA REPAIR PROTEIN RECN"/>
    <property type="match status" value="1"/>
</dbReference>
<organism evidence="12 13">
    <name type="scientific">Myroides pelagicus</name>
    <dbReference type="NCBI Taxonomy" id="270914"/>
    <lineage>
        <taxon>Bacteria</taxon>
        <taxon>Pseudomonadati</taxon>
        <taxon>Bacteroidota</taxon>
        <taxon>Flavobacteriia</taxon>
        <taxon>Flavobacteriales</taxon>
        <taxon>Flavobacteriaceae</taxon>
        <taxon>Myroides</taxon>
    </lineage>
</organism>
<dbReference type="GO" id="GO:0009432">
    <property type="term" value="P:SOS response"/>
    <property type="evidence" value="ECO:0007669"/>
    <property type="project" value="TreeGrafter"/>
</dbReference>
<evidence type="ECO:0000313" key="12">
    <source>
        <dbReference type="EMBL" id="MTH29608.1"/>
    </source>
</evidence>
<keyword evidence="6" id="KW-0067">ATP-binding</keyword>
<dbReference type="PANTHER" id="PTHR11059:SF0">
    <property type="entry name" value="DNA REPAIR PROTEIN RECN"/>
    <property type="match status" value="1"/>
</dbReference>
<evidence type="ECO:0000256" key="4">
    <source>
        <dbReference type="ARBA" id="ARBA00022741"/>
    </source>
</evidence>
<keyword evidence="7 9" id="KW-0234">DNA repair</keyword>
<comment type="function">
    <text evidence="1 9">May be involved in recombinational repair of damaged DNA.</text>
</comment>
<reference evidence="12 13" key="1">
    <citation type="journal article" date="2006" name="Int. J. Syst. Evol. Microbiol.">
        <title>Myroides pelagicus sp. nov., isolated from seawater in Thailand.</title>
        <authorList>
            <person name="Yoon J."/>
            <person name="Maneerat S."/>
            <person name="Kawai F."/>
            <person name="Yokota A."/>
        </authorList>
    </citation>
    <scope>NUCLEOTIDE SEQUENCE [LARGE SCALE GENOMIC DNA]</scope>
    <source>
        <strain evidence="12 13">SM1T</strain>
    </source>
</reference>
<keyword evidence="4" id="KW-0547">Nucleotide-binding</keyword>
<accession>A0A7K1GLD4</accession>
<evidence type="ECO:0000256" key="7">
    <source>
        <dbReference type="ARBA" id="ARBA00023204"/>
    </source>
</evidence>
<dbReference type="InterPro" id="IPR004604">
    <property type="entry name" value="DNA_recomb/repair_RecN"/>
</dbReference>
<feature type="coiled-coil region" evidence="10">
    <location>
        <begin position="328"/>
        <end position="369"/>
    </location>
</feature>
<evidence type="ECO:0000256" key="10">
    <source>
        <dbReference type="SAM" id="Coils"/>
    </source>
</evidence>
<feature type="domain" description="RecF/RecN/SMC N-terminal" evidence="11">
    <location>
        <begin position="2"/>
        <end position="508"/>
    </location>
</feature>